<dbReference type="CDD" id="cd16325">
    <property type="entry name" value="LolA"/>
    <property type="match status" value="1"/>
</dbReference>
<keyword evidence="1 2" id="KW-0732">Signal</keyword>
<name>A0A5C6UL75_9SPHN</name>
<dbReference type="SUPFAM" id="SSF89392">
    <property type="entry name" value="Prokaryotic lipoproteins and lipoprotein localization factors"/>
    <property type="match status" value="1"/>
</dbReference>
<evidence type="ECO:0000256" key="1">
    <source>
        <dbReference type="ARBA" id="ARBA00022729"/>
    </source>
</evidence>
<comment type="caution">
    <text evidence="3">The sequence shown here is derived from an EMBL/GenBank/DDBJ whole genome shotgun (WGS) entry which is preliminary data.</text>
</comment>
<sequence>MNKTLALALLTAPLVGAGFLPAAPAVAQGNTSAAQLAMVQAHLKAVSSMTADFTQTDRKGQTVSGNLLLKKPGKIRFAYGKDVPMLIVADGKSLTMIDYDVKQVQRWPIKNSPLSVLLDPNHDMSRYGKIVETGDPNVVSVEVKDPKKPEYGVINMVFVKQASAPGGLMLRGWVALDAQNNRTSIRLSNQRFNVAVADSSFRWTDPRAKSRGR</sequence>
<dbReference type="EMBL" id="VOPY01000001">
    <property type="protein sequence ID" value="TXC73569.1"/>
    <property type="molecule type" value="Genomic_DNA"/>
</dbReference>
<evidence type="ECO:0000313" key="3">
    <source>
        <dbReference type="EMBL" id="TXC73569.1"/>
    </source>
</evidence>
<dbReference type="RefSeq" id="WP_147121406.1">
    <property type="nucleotide sequence ID" value="NZ_VOPY01000001.1"/>
</dbReference>
<evidence type="ECO:0000256" key="2">
    <source>
        <dbReference type="SAM" id="SignalP"/>
    </source>
</evidence>
<evidence type="ECO:0000313" key="4">
    <source>
        <dbReference type="Proteomes" id="UP000321129"/>
    </source>
</evidence>
<dbReference type="Gene3D" id="2.50.20.10">
    <property type="entry name" value="Lipoprotein localisation LolA/LolB/LppX"/>
    <property type="match status" value="1"/>
</dbReference>
<keyword evidence="4" id="KW-1185">Reference proteome</keyword>
<dbReference type="OrthoDB" id="9800501at2"/>
<protein>
    <submittedName>
        <fullName evidence="3">Outer membrane lipoprotein carrier protein LolA</fullName>
    </submittedName>
</protein>
<accession>A0A5C6UL75</accession>
<dbReference type="PANTHER" id="PTHR35869">
    <property type="entry name" value="OUTER-MEMBRANE LIPOPROTEIN CARRIER PROTEIN"/>
    <property type="match status" value="1"/>
</dbReference>
<feature type="chain" id="PRO_5022873952" evidence="2">
    <location>
        <begin position="28"/>
        <end position="213"/>
    </location>
</feature>
<dbReference type="AlphaFoldDB" id="A0A5C6UL75"/>
<dbReference type="InterPro" id="IPR004564">
    <property type="entry name" value="OM_lipoprot_carrier_LolA-like"/>
</dbReference>
<dbReference type="Pfam" id="PF03548">
    <property type="entry name" value="LolA"/>
    <property type="match status" value="1"/>
</dbReference>
<reference evidence="3 4" key="1">
    <citation type="submission" date="2019-08" db="EMBL/GenBank/DDBJ databases">
        <title>Sphingorhabdus soil sp. nov., isolated from arctic soil.</title>
        <authorList>
            <person name="Liu Y."/>
        </authorList>
    </citation>
    <scope>NUCLEOTIDE SEQUENCE [LARGE SCALE GENOMIC DNA]</scope>
    <source>
        <strain evidence="3 4">D-2Q-5-6</strain>
    </source>
</reference>
<dbReference type="PANTHER" id="PTHR35869:SF1">
    <property type="entry name" value="OUTER-MEMBRANE LIPOPROTEIN CARRIER PROTEIN"/>
    <property type="match status" value="1"/>
</dbReference>
<dbReference type="Proteomes" id="UP000321129">
    <property type="component" value="Unassembled WGS sequence"/>
</dbReference>
<gene>
    <name evidence="3" type="ORF">FSZ31_02150</name>
</gene>
<keyword evidence="3" id="KW-0449">Lipoprotein</keyword>
<dbReference type="InterPro" id="IPR029046">
    <property type="entry name" value="LolA/LolB/LppX"/>
</dbReference>
<proteinExistence type="predicted"/>
<feature type="signal peptide" evidence="2">
    <location>
        <begin position="1"/>
        <end position="27"/>
    </location>
</feature>
<organism evidence="3 4">
    <name type="scientific">Flavisphingopyxis soli</name>
    <dbReference type="NCBI Taxonomy" id="2601267"/>
    <lineage>
        <taxon>Bacteria</taxon>
        <taxon>Pseudomonadati</taxon>
        <taxon>Pseudomonadota</taxon>
        <taxon>Alphaproteobacteria</taxon>
        <taxon>Sphingomonadales</taxon>
        <taxon>Sphingopyxidaceae</taxon>
        <taxon>Flavisphingopyxis</taxon>
    </lineage>
</organism>